<dbReference type="InterPro" id="IPR010093">
    <property type="entry name" value="SinI_DNA-bd"/>
</dbReference>
<evidence type="ECO:0000313" key="3">
    <source>
        <dbReference type="Proteomes" id="UP001501094"/>
    </source>
</evidence>
<evidence type="ECO:0000313" key="2">
    <source>
        <dbReference type="EMBL" id="GAA1871600.1"/>
    </source>
</evidence>
<proteinExistence type="predicted"/>
<comment type="caution">
    <text evidence="2">The sequence shown here is derived from an EMBL/GenBank/DDBJ whole genome shotgun (WGS) entry which is preliminary data.</text>
</comment>
<name>A0ABN2NJS5_9MICO</name>
<dbReference type="NCBIfam" id="TIGR01764">
    <property type="entry name" value="excise"/>
    <property type="match status" value="1"/>
</dbReference>
<protein>
    <recommendedName>
        <fullName evidence="4">DNA binding domain-containing protein, excisionase family</fullName>
    </recommendedName>
</protein>
<reference evidence="2 3" key="1">
    <citation type="journal article" date="2019" name="Int. J. Syst. Evol. Microbiol.">
        <title>The Global Catalogue of Microorganisms (GCM) 10K type strain sequencing project: providing services to taxonomists for standard genome sequencing and annotation.</title>
        <authorList>
            <consortium name="The Broad Institute Genomics Platform"/>
            <consortium name="The Broad Institute Genome Sequencing Center for Infectious Disease"/>
            <person name="Wu L."/>
            <person name="Ma J."/>
        </authorList>
    </citation>
    <scope>NUCLEOTIDE SEQUENCE [LARGE SCALE GENOMIC DNA]</scope>
    <source>
        <strain evidence="2 3">JCM 14326</strain>
    </source>
</reference>
<evidence type="ECO:0008006" key="4">
    <source>
        <dbReference type="Google" id="ProtNLM"/>
    </source>
</evidence>
<sequence length="82" mass="8941">MRKTFPVSDFTDEMASDAVRPAGPGQGHDLTAAEAARRLGVSSLHVADLLEAGELDFYMVGTDVCFTAAEIERYEERRHVGV</sequence>
<keyword evidence="3" id="KW-1185">Reference proteome</keyword>
<dbReference type="Proteomes" id="UP001501094">
    <property type="component" value="Unassembled WGS sequence"/>
</dbReference>
<dbReference type="EMBL" id="BAAANL010000007">
    <property type="protein sequence ID" value="GAA1871600.1"/>
    <property type="molecule type" value="Genomic_DNA"/>
</dbReference>
<feature type="region of interest" description="Disordered" evidence="1">
    <location>
        <begin position="1"/>
        <end position="28"/>
    </location>
</feature>
<accession>A0ABN2NJS5</accession>
<organism evidence="2 3">
    <name type="scientific">Myceligenerans crystallogenes</name>
    <dbReference type="NCBI Taxonomy" id="316335"/>
    <lineage>
        <taxon>Bacteria</taxon>
        <taxon>Bacillati</taxon>
        <taxon>Actinomycetota</taxon>
        <taxon>Actinomycetes</taxon>
        <taxon>Micrococcales</taxon>
        <taxon>Promicromonosporaceae</taxon>
        <taxon>Myceligenerans</taxon>
    </lineage>
</organism>
<gene>
    <name evidence="2" type="ORF">GCM10009751_33560</name>
</gene>
<evidence type="ECO:0000256" key="1">
    <source>
        <dbReference type="SAM" id="MobiDB-lite"/>
    </source>
</evidence>